<protein>
    <submittedName>
        <fullName evidence="8">UDP-galactose translocator</fullName>
    </submittedName>
</protein>
<dbReference type="PANTHER" id="PTHR10231">
    <property type="entry name" value="NUCLEOTIDE-SUGAR TRANSMEMBRANE TRANSPORTER"/>
    <property type="match status" value="1"/>
</dbReference>
<feature type="transmembrane region" description="Helical" evidence="7">
    <location>
        <begin position="200"/>
        <end position="220"/>
    </location>
</feature>
<sequence>MSKDSSASVILPQVHSSVSDTNPIMDQNAQFRTLKYVSLITLTGQNALLGLSMRYGRTRSGDMFFESTAVLMAEIVKMMTCLWLVFNGEGNRSYSEWKKCLWNTIIVNYRDTLKVCIPSCVYLIQNTLLYVAAENLDVATYQITYQLKIFTTAIFAYFILKKVLIKTQWLSLVLLIIGVATVQLSDAKENQQAHTEQNRIKGFLAATTATVLSGFAGIYFEKILKGSDVTVWMRNLQLSMLSIPLGLLTSYWRHSEDIDSKGFFHGYDFFVWYLVVLNATGGLLVAVVVKYADNILKGFACSLAIIISSIASIFLFGFQISFPFVIGAALVISSIFMYGYVPPKDSSTRIA</sequence>
<dbReference type="OrthoDB" id="408493at2759"/>
<keyword evidence="5 7" id="KW-1133">Transmembrane helix</keyword>
<feature type="transmembrane region" description="Helical" evidence="7">
    <location>
        <begin position="143"/>
        <end position="160"/>
    </location>
</feature>
<evidence type="ECO:0000256" key="5">
    <source>
        <dbReference type="ARBA" id="ARBA00022989"/>
    </source>
</evidence>
<keyword evidence="3" id="KW-0813">Transport</keyword>
<dbReference type="AlphaFoldDB" id="C1BRZ5"/>
<keyword evidence="3" id="KW-0762">Sugar transport</keyword>
<reference evidence="8" key="1">
    <citation type="submission" date="2009-06" db="EMBL/GenBank/DDBJ databases">
        <title>Lepeophtheirus salmonis ESTs and full-length cDNAs.</title>
        <authorList>
            <person name="Yasuike M."/>
            <person name="von Schalburg K."/>
            <person name="Cooper G."/>
            <person name="Leong J."/>
            <person name="Jones S.R.M."/>
            <person name="Koop B.F."/>
        </authorList>
    </citation>
    <scope>NUCLEOTIDE SEQUENCE</scope>
    <source>
        <strain evidence="8">Pacific form</strain>
        <tissue evidence="8">Whole</tissue>
    </source>
</reference>
<dbReference type="Gene3D" id="1.10.3730.20">
    <property type="match status" value="1"/>
</dbReference>
<accession>C1BRZ5</accession>
<keyword evidence="4 7" id="KW-0812">Transmembrane</keyword>
<name>C1BRZ5_LEPSM</name>
<dbReference type="InterPro" id="IPR007271">
    <property type="entry name" value="Nuc_sug_transpt"/>
</dbReference>
<evidence type="ECO:0000256" key="1">
    <source>
        <dbReference type="ARBA" id="ARBA00004141"/>
    </source>
</evidence>
<dbReference type="GO" id="GO:0000139">
    <property type="term" value="C:Golgi membrane"/>
    <property type="evidence" value="ECO:0007669"/>
    <property type="project" value="InterPro"/>
</dbReference>
<evidence type="ECO:0000256" key="7">
    <source>
        <dbReference type="SAM" id="Phobius"/>
    </source>
</evidence>
<dbReference type="Pfam" id="PF04142">
    <property type="entry name" value="Nuc_sug_transp"/>
    <property type="match status" value="1"/>
</dbReference>
<feature type="transmembrane region" description="Helical" evidence="7">
    <location>
        <begin position="324"/>
        <end position="341"/>
    </location>
</feature>
<dbReference type="SUPFAM" id="SSF103481">
    <property type="entry name" value="Multidrug resistance efflux transporter EmrE"/>
    <property type="match status" value="1"/>
</dbReference>
<evidence type="ECO:0000313" key="8">
    <source>
        <dbReference type="EMBL" id="ACO11798.1"/>
    </source>
</evidence>
<dbReference type="GO" id="GO:0015165">
    <property type="term" value="F:pyrimidine nucleotide-sugar transmembrane transporter activity"/>
    <property type="evidence" value="ECO:0007669"/>
    <property type="project" value="InterPro"/>
</dbReference>
<dbReference type="EMBL" id="BT077374">
    <property type="protein sequence ID" value="ACO11798.1"/>
    <property type="molecule type" value="mRNA"/>
</dbReference>
<evidence type="ECO:0000256" key="2">
    <source>
        <dbReference type="ARBA" id="ARBA00009976"/>
    </source>
</evidence>
<dbReference type="PIRSF" id="PIRSF005799">
    <property type="entry name" value="UDP-gal_transpt"/>
    <property type="match status" value="1"/>
</dbReference>
<evidence type="ECO:0000256" key="3">
    <source>
        <dbReference type="ARBA" id="ARBA00022597"/>
    </source>
</evidence>
<evidence type="ECO:0000256" key="4">
    <source>
        <dbReference type="ARBA" id="ARBA00022692"/>
    </source>
</evidence>
<feature type="transmembrane region" description="Helical" evidence="7">
    <location>
        <begin position="167"/>
        <end position="185"/>
    </location>
</feature>
<feature type="transmembrane region" description="Helical" evidence="7">
    <location>
        <begin position="299"/>
        <end position="318"/>
    </location>
</feature>
<dbReference type="InterPro" id="IPR037185">
    <property type="entry name" value="EmrE-like"/>
</dbReference>
<comment type="similarity">
    <text evidence="2">Belongs to the nucleotide-sugar transporter family. SLC35A subfamily.</text>
</comment>
<feature type="transmembrane region" description="Helical" evidence="7">
    <location>
        <begin position="232"/>
        <end position="252"/>
    </location>
</feature>
<organism evidence="8">
    <name type="scientific">Lepeophtheirus salmonis</name>
    <name type="common">Salmon louse</name>
    <name type="synonym">Caligus salmonis</name>
    <dbReference type="NCBI Taxonomy" id="72036"/>
    <lineage>
        <taxon>Eukaryota</taxon>
        <taxon>Metazoa</taxon>
        <taxon>Ecdysozoa</taxon>
        <taxon>Arthropoda</taxon>
        <taxon>Crustacea</taxon>
        <taxon>Multicrustacea</taxon>
        <taxon>Hexanauplia</taxon>
        <taxon>Copepoda</taxon>
        <taxon>Siphonostomatoida</taxon>
        <taxon>Caligidae</taxon>
        <taxon>Lepeophtheirus</taxon>
    </lineage>
</organism>
<gene>
    <name evidence="8" type="primary">S35A2</name>
</gene>
<keyword evidence="6 7" id="KW-0472">Membrane</keyword>
<comment type="subcellular location">
    <subcellularLocation>
        <location evidence="1">Membrane</location>
        <topology evidence="1">Multi-pass membrane protein</topology>
    </subcellularLocation>
</comment>
<proteinExistence type="evidence at transcript level"/>
<dbReference type="NCBIfam" id="TIGR00803">
    <property type="entry name" value="nst"/>
    <property type="match status" value="1"/>
</dbReference>
<feature type="transmembrane region" description="Helical" evidence="7">
    <location>
        <begin position="272"/>
        <end position="292"/>
    </location>
</feature>
<feature type="transmembrane region" description="Helical" evidence="7">
    <location>
        <begin position="63"/>
        <end position="86"/>
    </location>
</feature>
<evidence type="ECO:0000256" key="6">
    <source>
        <dbReference type="ARBA" id="ARBA00023136"/>
    </source>
</evidence>